<evidence type="ECO:0000256" key="10">
    <source>
        <dbReference type="ARBA" id="ARBA00022984"/>
    </source>
</evidence>
<keyword evidence="17" id="KW-1185">Reference proteome</keyword>
<feature type="active site" evidence="13">
    <location>
        <position position="127"/>
    </location>
</feature>
<evidence type="ECO:0000256" key="2">
    <source>
        <dbReference type="ARBA" id="ARBA00004752"/>
    </source>
</evidence>
<dbReference type="GO" id="GO:0009252">
    <property type="term" value="P:peptidoglycan biosynthetic process"/>
    <property type="evidence" value="ECO:0007669"/>
    <property type="project" value="UniProtKB-UniPathway"/>
</dbReference>
<dbReference type="EC" id="3.4.16.4" evidence="4"/>
<comment type="caution">
    <text evidence="16">The sequence shown here is derived from an EMBL/GenBank/DDBJ whole genome shotgun (WGS) entry which is preliminary data.</text>
</comment>
<evidence type="ECO:0000313" key="17">
    <source>
        <dbReference type="Proteomes" id="UP000537592"/>
    </source>
</evidence>
<evidence type="ECO:0000256" key="11">
    <source>
        <dbReference type="ARBA" id="ARBA00023316"/>
    </source>
</evidence>
<feature type="active site" description="Proton acceptor" evidence="13">
    <location>
        <position position="65"/>
    </location>
</feature>
<dbReference type="AlphaFoldDB" id="A0A7W5Z147"/>
<keyword evidence="5 16" id="KW-0121">Carboxypeptidase</keyword>
<comment type="pathway">
    <text evidence="2">Cell wall biogenesis; peptidoglycan biosynthesis.</text>
</comment>
<dbReference type="GO" id="GO:0008360">
    <property type="term" value="P:regulation of cell shape"/>
    <property type="evidence" value="ECO:0007669"/>
    <property type="project" value="UniProtKB-KW"/>
</dbReference>
<dbReference type="PANTHER" id="PTHR21581:SF6">
    <property type="entry name" value="TRAFFICKING PROTEIN PARTICLE COMPLEX SUBUNIT 12"/>
    <property type="match status" value="1"/>
</dbReference>
<dbReference type="SUPFAM" id="SSF69189">
    <property type="entry name" value="Penicillin-binding protein associated domain"/>
    <property type="match status" value="1"/>
</dbReference>
<comment type="function">
    <text evidence="1">Removes C-terminal D-alanyl residues from sugar-peptide cell wall precursors.</text>
</comment>
<dbReference type="Gene3D" id="3.40.710.10">
    <property type="entry name" value="DD-peptidase/beta-lactamase superfamily"/>
    <property type="match status" value="1"/>
</dbReference>
<dbReference type="GO" id="GO:0006508">
    <property type="term" value="P:proteolysis"/>
    <property type="evidence" value="ECO:0007669"/>
    <property type="project" value="UniProtKB-KW"/>
</dbReference>
<dbReference type="InterPro" id="IPR015956">
    <property type="entry name" value="Peniciliin-bd_prot_C_sf"/>
</dbReference>
<organism evidence="16 17">
    <name type="scientific">Pseudochelatococcus contaminans</name>
    <dbReference type="NCBI Taxonomy" id="1538103"/>
    <lineage>
        <taxon>Bacteria</taxon>
        <taxon>Pseudomonadati</taxon>
        <taxon>Pseudomonadota</taxon>
        <taxon>Alphaproteobacteria</taxon>
        <taxon>Hyphomicrobiales</taxon>
        <taxon>Chelatococcaceae</taxon>
        <taxon>Pseudochelatococcus</taxon>
    </lineage>
</organism>
<accession>A0A7W5Z147</accession>
<dbReference type="GO" id="GO:0071555">
    <property type="term" value="P:cell wall organization"/>
    <property type="evidence" value="ECO:0007669"/>
    <property type="project" value="UniProtKB-KW"/>
</dbReference>
<dbReference type="EMBL" id="JACICC010000001">
    <property type="protein sequence ID" value="MBB3808091.1"/>
    <property type="molecule type" value="Genomic_DNA"/>
</dbReference>
<dbReference type="InterPro" id="IPR012338">
    <property type="entry name" value="Beta-lactam/transpept-like"/>
</dbReference>
<dbReference type="RefSeq" id="WP_183750132.1">
    <property type="nucleotide sequence ID" value="NZ_JACICC010000001.1"/>
</dbReference>
<evidence type="ECO:0000256" key="1">
    <source>
        <dbReference type="ARBA" id="ARBA00003217"/>
    </source>
</evidence>
<dbReference type="PRINTS" id="PR00725">
    <property type="entry name" value="DADACBPTASE1"/>
</dbReference>
<dbReference type="InterPro" id="IPR012907">
    <property type="entry name" value="Peptidase_S11_C"/>
</dbReference>
<dbReference type="UniPathway" id="UPA00219"/>
<evidence type="ECO:0000259" key="15">
    <source>
        <dbReference type="SMART" id="SM00936"/>
    </source>
</evidence>
<evidence type="ECO:0000256" key="3">
    <source>
        <dbReference type="ARBA" id="ARBA00007164"/>
    </source>
</evidence>
<dbReference type="SUPFAM" id="SSF56601">
    <property type="entry name" value="beta-lactamase/transpeptidase-like"/>
    <property type="match status" value="1"/>
</dbReference>
<evidence type="ECO:0000256" key="12">
    <source>
        <dbReference type="ARBA" id="ARBA00034000"/>
    </source>
</evidence>
<name>A0A7W5Z147_9HYPH</name>
<keyword evidence="10" id="KW-0573">Peptidoglycan synthesis</keyword>
<feature type="active site" description="Acyl-ester intermediate" evidence="13">
    <location>
        <position position="62"/>
    </location>
</feature>
<dbReference type="Gene3D" id="2.60.410.10">
    <property type="entry name" value="D-Ala-D-Ala carboxypeptidase, C-terminal domain"/>
    <property type="match status" value="1"/>
</dbReference>
<dbReference type="GO" id="GO:0009002">
    <property type="term" value="F:serine-type D-Ala-D-Ala carboxypeptidase activity"/>
    <property type="evidence" value="ECO:0007669"/>
    <property type="project" value="UniProtKB-EC"/>
</dbReference>
<dbReference type="PANTHER" id="PTHR21581">
    <property type="entry name" value="D-ALANYL-D-ALANINE CARBOXYPEPTIDASE"/>
    <property type="match status" value="1"/>
</dbReference>
<comment type="catalytic activity">
    <reaction evidence="12">
        <text>Preferential cleavage: (Ac)2-L-Lys-D-Ala-|-D-Ala. Also transpeptidation of peptidyl-alanyl moieties that are N-acyl substituents of D-alanine.</text>
        <dbReference type="EC" id="3.4.16.4"/>
    </reaction>
</comment>
<evidence type="ECO:0000256" key="7">
    <source>
        <dbReference type="ARBA" id="ARBA00022729"/>
    </source>
</evidence>
<evidence type="ECO:0000313" key="16">
    <source>
        <dbReference type="EMBL" id="MBB3808091.1"/>
    </source>
</evidence>
<keyword evidence="11" id="KW-0961">Cell wall biogenesis/degradation</keyword>
<evidence type="ECO:0000256" key="13">
    <source>
        <dbReference type="PIRSR" id="PIRSR618044-1"/>
    </source>
</evidence>
<evidence type="ECO:0000256" key="5">
    <source>
        <dbReference type="ARBA" id="ARBA00022645"/>
    </source>
</evidence>
<evidence type="ECO:0000256" key="4">
    <source>
        <dbReference type="ARBA" id="ARBA00012448"/>
    </source>
</evidence>
<reference evidence="16 17" key="1">
    <citation type="submission" date="2020-08" db="EMBL/GenBank/DDBJ databases">
        <title>Genomic Encyclopedia of Type Strains, Phase IV (KMG-IV): sequencing the most valuable type-strain genomes for metagenomic binning, comparative biology and taxonomic classification.</title>
        <authorList>
            <person name="Goeker M."/>
        </authorList>
    </citation>
    <scope>NUCLEOTIDE SEQUENCE [LARGE SCALE GENOMIC DNA]</scope>
    <source>
        <strain evidence="16 17">DSM 28760</strain>
    </source>
</reference>
<keyword evidence="7" id="KW-0732">Signal</keyword>
<comment type="similarity">
    <text evidence="3 14">Belongs to the peptidase S11 family.</text>
</comment>
<keyword evidence="8 16" id="KW-0378">Hydrolase</keyword>
<feature type="domain" description="Peptidase S11 D-Ala-D-Ala carboxypeptidase A C-terminal" evidence="15">
    <location>
        <begin position="279"/>
        <end position="369"/>
    </location>
</feature>
<keyword evidence="9" id="KW-0133">Cell shape</keyword>
<evidence type="ECO:0000256" key="8">
    <source>
        <dbReference type="ARBA" id="ARBA00022801"/>
    </source>
</evidence>
<sequence length="396" mass="42931">MDRNWLRRLAILLPVIVTAMAVCGPLKAQSFETDLPRALLLDVQTGTVLFETGADESFEPASLTKIMTAEVLFHEISEGRVSPDQQFHVSEYAWRTGGAPSRSTAMFASVNSDIAVSDLMRGLVVPSGNDAAIVLAEGIAGTETAFSLAMNRRAHDIGLKASNFVNASGLEAADQRTTARDLARLAVHVIETYPDLYKVFAEPEFMWNKIRQRNRNPLLTLNIGADGFLTGYTEAAGFSLVGSAVLDGRRLIAVVSGAKTARDRDQEARKLLDWGLRSFEVRRLFSAGEVIGEALVFGGDKQVVTLVAPADIDVLALRNPDARLTARIVYDGPIAAPIAKGAAIGRLEVLSGSTRMFEAPLETGEAVEQGSLHRRAFDAVYEWATSAVRQAFERLI</sequence>
<dbReference type="InterPro" id="IPR037167">
    <property type="entry name" value="Peptidase_S11_C_sf"/>
</dbReference>
<dbReference type="Pfam" id="PF00768">
    <property type="entry name" value="Peptidase_S11"/>
    <property type="match status" value="1"/>
</dbReference>
<dbReference type="SMART" id="SM00936">
    <property type="entry name" value="PBP5_C"/>
    <property type="match status" value="1"/>
</dbReference>
<protein>
    <recommendedName>
        <fullName evidence="4">serine-type D-Ala-D-Ala carboxypeptidase</fullName>
        <ecNumber evidence="4">3.4.16.4</ecNumber>
    </recommendedName>
</protein>
<dbReference type="InterPro" id="IPR018044">
    <property type="entry name" value="Peptidase_S11"/>
</dbReference>
<dbReference type="InterPro" id="IPR001967">
    <property type="entry name" value="Peptidase_S11_N"/>
</dbReference>
<evidence type="ECO:0000256" key="6">
    <source>
        <dbReference type="ARBA" id="ARBA00022670"/>
    </source>
</evidence>
<proteinExistence type="inferred from homology"/>
<gene>
    <name evidence="16" type="ORF">FHS81_000145</name>
</gene>
<dbReference type="Proteomes" id="UP000537592">
    <property type="component" value="Unassembled WGS sequence"/>
</dbReference>
<dbReference type="Pfam" id="PF07943">
    <property type="entry name" value="PBP5_C"/>
    <property type="match status" value="1"/>
</dbReference>
<keyword evidence="6" id="KW-0645">Protease</keyword>
<evidence type="ECO:0000256" key="14">
    <source>
        <dbReference type="RuleBase" id="RU004016"/>
    </source>
</evidence>
<evidence type="ECO:0000256" key="9">
    <source>
        <dbReference type="ARBA" id="ARBA00022960"/>
    </source>
</evidence>